<dbReference type="Pfam" id="PF01345">
    <property type="entry name" value="DUF11"/>
    <property type="match status" value="1"/>
</dbReference>
<feature type="chain" id="PRO_5009797897" description="DUF11 domain-containing protein" evidence="1">
    <location>
        <begin position="27"/>
        <end position="381"/>
    </location>
</feature>
<evidence type="ECO:0000313" key="4">
    <source>
        <dbReference type="Proteomes" id="UP000069135"/>
    </source>
</evidence>
<accession>A0A0S1SMH3</accession>
<feature type="domain" description="DUF11" evidence="2">
    <location>
        <begin position="229"/>
        <end position="331"/>
    </location>
</feature>
<reference evidence="3 4" key="2">
    <citation type="journal article" date="2016" name="PeerJ">
        <title>Analysis of five complete genome sequences for members of the class Peribacteria in the recently recognized Peregrinibacteria bacterial phylum.</title>
        <authorList>
            <person name="Anantharaman K."/>
            <person name="Brown C.T."/>
            <person name="Burstein D."/>
            <person name="Castelle C.J."/>
            <person name="Probst A.J."/>
            <person name="Thomas B.C."/>
            <person name="Williams K.H."/>
            <person name="Banfield J.F."/>
        </authorList>
    </citation>
    <scope>NUCLEOTIDE SEQUENCE [LARGE SCALE GENOMIC DNA]</scope>
    <source>
        <strain evidence="3">RIFOXYD1_FULL_PER-ii_59_16</strain>
    </source>
</reference>
<dbReference type="STRING" id="1735162.PeribacterB2_0543"/>
<proteinExistence type="predicted"/>
<protein>
    <recommendedName>
        <fullName evidence="2">DUF11 domain-containing protein</fullName>
    </recommendedName>
</protein>
<accession>A0A0S1SJF2</accession>
<accession>A0A0S1SP98</accession>
<gene>
    <name evidence="3" type="ORF">PeribacterD1_0544</name>
</gene>
<evidence type="ECO:0000256" key="1">
    <source>
        <dbReference type="SAM" id="SignalP"/>
    </source>
</evidence>
<dbReference type="EMBL" id="CP013065">
    <property type="protein sequence ID" value="ALM13230.1"/>
    <property type="molecule type" value="Genomic_DNA"/>
</dbReference>
<keyword evidence="1" id="KW-0732">Signal</keyword>
<reference evidence="4" key="1">
    <citation type="submission" date="2015-10" db="EMBL/GenBank/DDBJ databases">
        <title>Analysis of five complete genome sequences for members of the class Peribacteria in the recently recognized Peregrinibacteria bacterial phylum.</title>
        <authorList>
            <person name="Anantharaman K."/>
            <person name="Brown C.T."/>
            <person name="Burstein D."/>
            <person name="Castelle C.J."/>
            <person name="Probst A.J."/>
            <person name="Thomas B.C."/>
            <person name="Williams K.H."/>
            <person name="Banfield J.F."/>
        </authorList>
    </citation>
    <scope>NUCLEOTIDE SEQUENCE [LARGE SCALE GENOMIC DNA]</scope>
</reference>
<evidence type="ECO:0000313" key="3">
    <source>
        <dbReference type="EMBL" id="ALM13230.1"/>
    </source>
</evidence>
<organism evidence="3 4">
    <name type="scientific">Candidatus Peribacter riflensis</name>
    <dbReference type="NCBI Taxonomy" id="1735162"/>
    <lineage>
        <taxon>Bacteria</taxon>
        <taxon>Candidatus Peregrinibacteriota</taxon>
        <taxon>Candidatus Peribacteria</taxon>
        <taxon>Candidatus Peribacterales</taxon>
        <taxon>Candidatus Peribacteraceae</taxon>
        <taxon>Candidatus Peribacter</taxon>
    </lineage>
</organism>
<sequence>MQYPTRSTLVSALAACSFFLASPALAAGTVTIVQQSPIDVLGEYTLTLPNGTQTTIHEQERKEITSAAAGTYHLRIVPPADAKVTTTVTKNGIDQTATAEKDVSFTIVDTEQVLVTISYRYDGTVEVQSNPEGASFELLGPNDLRVTGTSPATYSGMAPGVYRVTFHRKEDCSLVSPIQRQLDANKTLTLIGAYTCGVVAPPAPPPVEPEEPVADTNEGRTLRIWVATHQAETLPGSTVRTTITVKNTGTRTVHNLVISAQIDPAMLQWSTPLPRFGTVSGDVAFWEVPQLYSGKTWSVTMPLVTNASVQQGEQSVVTARVAADDLADGSTDTLLAKTTVGVTGMPETGFRADVIFLILSTIFTAVCAKKTVQQHLAMERA</sequence>
<dbReference type="KEGG" id="prf:PeribacterA2_0544"/>
<accession>A0A0S1SRP6</accession>
<name>A0A0S1SRP6_9BACT</name>
<evidence type="ECO:0000259" key="2">
    <source>
        <dbReference type="Pfam" id="PF01345"/>
    </source>
</evidence>
<dbReference type="InterPro" id="IPR001434">
    <property type="entry name" value="OmcB-like_DUF11"/>
</dbReference>
<accession>A0A0S1SP38</accession>
<dbReference type="Proteomes" id="UP000069135">
    <property type="component" value="Chromosome"/>
</dbReference>
<feature type="signal peptide" evidence="1">
    <location>
        <begin position="1"/>
        <end position="26"/>
    </location>
</feature>
<dbReference type="AlphaFoldDB" id="A0A0S1SRP6"/>